<dbReference type="InterPro" id="IPR035595">
    <property type="entry name" value="UDP_glycos_trans_CS"/>
</dbReference>
<dbReference type="CDD" id="cd03784">
    <property type="entry name" value="GT1_Gtf-like"/>
    <property type="match status" value="1"/>
</dbReference>
<evidence type="ECO:0000313" key="8">
    <source>
        <dbReference type="EMBL" id="QEA68985.1"/>
    </source>
</evidence>
<dbReference type="SUPFAM" id="SSF53756">
    <property type="entry name" value="UDP-Glycosyltransferase/glycogen phosphorylase"/>
    <property type="match status" value="1"/>
</dbReference>
<keyword evidence="3 6" id="KW-0328">Glycosyltransferase</keyword>
<proteinExistence type="evidence at transcript level"/>
<dbReference type="EMBL" id="MH673782">
    <property type="protein sequence ID" value="QEA68985.1"/>
    <property type="molecule type" value="mRNA"/>
</dbReference>
<evidence type="ECO:0000256" key="7">
    <source>
        <dbReference type="RuleBase" id="RU362057"/>
    </source>
</evidence>
<name>A0A7G3KDD2_PANGI</name>
<dbReference type="GO" id="GO:0008194">
    <property type="term" value="F:UDP-glycosyltransferase activity"/>
    <property type="evidence" value="ECO:0007669"/>
    <property type="project" value="InterPro"/>
</dbReference>
<evidence type="ECO:0000256" key="3">
    <source>
        <dbReference type="ARBA" id="ARBA00022676"/>
    </source>
</evidence>
<dbReference type="EC" id="2.4.1.-" evidence="7"/>
<dbReference type="PROSITE" id="PS00375">
    <property type="entry name" value="UDPGT"/>
    <property type="match status" value="1"/>
</dbReference>
<keyword evidence="4 6" id="KW-0808">Transferase</keyword>
<keyword evidence="5" id="KW-0414">Isoprene biosynthesis</keyword>
<dbReference type="InterPro" id="IPR002213">
    <property type="entry name" value="UDP_glucos_trans"/>
</dbReference>
<dbReference type="AlphaFoldDB" id="A0A7G3KDD2"/>
<evidence type="ECO:0000256" key="5">
    <source>
        <dbReference type="ARBA" id="ARBA00023229"/>
    </source>
</evidence>
<dbReference type="FunFam" id="3.40.50.2000:FF:000060">
    <property type="entry name" value="Glycosyltransferase"/>
    <property type="match status" value="1"/>
</dbReference>
<protein>
    <recommendedName>
        <fullName evidence="7">Glycosyltransferase</fullName>
        <ecNumber evidence="7">2.4.1.-</ecNumber>
    </recommendedName>
</protein>
<evidence type="ECO:0000256" key="2">
    <source>
        <dbReference type="ARBA" id="ARBA00009995"/>
    </source>
</evidence>
<evidence type="ECO:0000256" key="4">
    <source>
        <dbReference type="ARBA" id="ARBA00022679"/>
    </source>
</evidence>
<dbReference type="GO" id="GO:0016138">
    <property type="term" value="P:glycoside biosynthetic process"/>
    <property type="evidence" value="ECO:0007669"/>
    <property type="project" value="UniProtKB-ARBA"/>
</dbReference>
<dbReference type="Pfam" id="PF00201">
    <property type="entry name" value="UDPGT"/>
    <property type="match status" value="1"/>
</dbReference>
<sequence>MANEETRFRVLMFPMLSYGHVSPFLELAKILSQKNFFLYVCSTPINLNSIKKRLIPSIELVELQLSSSPPELPPHYHTSNGLGGHLLPALLKSFEMSKPEFTIILEKLNPDLIIYDIFPPWIIDLAFSYHIPAVHFMCAGAASSSFFYSSVKNSSVPQFPSSGIFLKDSEVNKRKNALGEIKSAIFTSFERSCDIVLIKSCRDMEGKYIDHFHSILTNKKIISMGPLTEELDNNNNKGGDLEEDADIILQWLDKKDKASTIYLSLGSESFLSKKDMEELAHGIELSNVNFIWAIRFPKGEEIKAEVALPKGFLERVGGGRGLVVEGWAPQTRILGHSSIGGFVSHCGWASVIESLGFGVPIVGIPMNFDQPINARLVVELGAGLEVLKDENLELERKEVARVIREVVIEKSGEEIRKKAREMSEKIRLKGDEEIDDGVEELRKICHKKNKFWT</sequence>
<reference evidence="8" key="1">
    <citation type="submission" date="2018-07" db="EMBL/GenBank/DDBJ databases">
        <title>Identification of four glycosyltransferase involved of panasenoside and ginsenoside biosynthesis in Panax ginseng.</title>
        <authorList>
            <person name="Yin Q."/>
        </authorList>
    </citation>
    <scope>NUCLEOTIDE SEQUENCE</scope>
</reference>
<dbReference type="UniPathway" id="UPA00213"/>
<organism evidence="8">
    <name type="scientific">Panax ginseng</name>
    <name type="common">Korean ginseng</name>
    <dbReference type="NCBI Taxonomy" id="4054"/>
    <lineage>
        <taxon>Eukaryota</taxon>
        <taxon>Viridiplantae</taxon>
        <taxon>Streptophyta</taxon>
        <taxon>Embryophyta</taxon>
        <taxon>Tracheophyta</taxon>
        <taxon>Spermatophyta</taxon>
        <taxon>Magnoliopsida</taxon>
        <taxon>eudicotyledons</taxon>
        <taxon>Gunneridae</taxon>
        <taxon>Pentapetalae</taxon>
        <taxon>asterids</taxon>
        <taxon>campanulids</taxon>
        <taxon>Apiales</taxon>
        <taxon>Araliaceae</taxon>
        <taxon>Panax</taxon>
    </lineage>
</organism>
<dbReference type="GO" id="GO:0016114">
    <property type="term" value="P:terpenoid biosynthetic process"/>
    <property type="evidence" value="ECO:0007669"/>
    <property type="project" value="UniProtKB-UniPathway"/>
</dbReference>
<dbReference type="PANTHER" id="PTHR48044">
    <property type="entry name" value="GLYCOSYLTRANSFERASE"/>
    <property type="match status" value="1"/>
</dbReference>
<dbReference type="Gene3D" id="3.40.50.2000">
    <property type="entry name" value="Glycogen Phosphorylase B"/>
    <property type="match status" value="2"/>
</dbReference>
<evidence type="ECO:0000256" key="1">
    <source>
        <dbReference type="ARBA" id="ARBA00004721"/>
    </source>
</evidence>
<comment type="similarity">
    <text evidence="2 6">Belongs to the UDP-glycosyltransferase family.</text>
</comment>
<comment type="pathway">
    <text evidence="1">Secondary metabolite biosynthesis; terpenoid biosynthesis.</text>
</comment>
<dbReference type="PANTHER" id="PTHR48044:SF39">
    <property type="entry name" value="GLYCOSYLTRANSFERASE"/>
    <property type="match status" value="1"/>
</dbReference>
<evidence type="ECO:0000256" key="6">
    <source>
        <dbReference type="RuleBase" id="RU003718"/>
    </source>
</evidence>
<accession>A0A7G3KDD2</accession>